<dbReference type="InterPro" id="IPR011877">
    <property type="entry name" value="Ribokinase"/>
</dbReference>
<evidence type="ECO:0000256" key="10">
    <source>
        <dbReference type="ARBA" id="ARBA00022958"/>
    </source>
</evidence>
<keyword evidence="11 12" id="KW-0119">Carbohydrate metabolism</keyword>
<dbReference type="Proteomes" id="UP000641932">
    <property type="component" value="Unassembled WGS sequence"/>
</dbReference>
<evidence type="ECO:0000313" key="15">
    <source>
        <dbReference type="EMBL" id="GGO86555.1"/>
    </source>
</evidence>
<dbReference type="PANTHER" id="PTHR10584:SF166">
    <property type="entry name" value="RIBOKINASE"/>
    <property type="match status" value="1"/>
</dbReference>
<evidence type="ECO:0000259" key="14">
    <source>
        <dbReference type="Pfam" id="PF00294"/>
    </source>
</evidence>
<feature type="compositionally biased region" description="Low complexity" evidence="13">
    <location>
        <begin position="215"/>
        <end position="233"/>
    </location>
</feature>
<feature type="binding site" evidence="12">
    <location>
        <position position="325"/>
    </location>
    <ligand>
        <name>K(+)</name>
        <dbReference type="ChEBI" id="CHEBI:29103"/>
    </ligand>
</feature>
<comment type="catalytic activity">
    <reaction evidence="12">
        <text>D-ribose + ATP = D-ribose 5-phosphate + ADP + H(+)</text>
        <dbReference type="Rhea" id="RHEA:13697"/>
        <dbReference type="ChEBI" id="CHEBI:15378"/>
        <dbReference type="ChEBI" id="CHEBI:30616"/>
        <dbReference type="ChEBI" id="CHEBI:47013"/>
        <dbReference type="ChEBI" id="CHEBI:78346"/>
        <dbReference type="ChEBI" id="CHEBI:456216"/>
        <dbReference type="EC" id="2.7.1.15"/>
    </reaction>
</comment>
<dbReference type="GO" id="GO:0004747">
    <property type="term" value="F:ribokinase activity"/>
    <property type="evidence" value="ECO:0007669"/>
    <property type="project" value="UniProtKB-UniRule"/>
</dbReference>
<dbReference type="RefSeq" id="WP_229698329.1">
    <property type="nucleotide sequence ID" value="NZ_BMMS01000008.1"/>
</dbReference>
<feature type="binding site" evidence="12">
    <location>
        <position position="321"/>
    </location>
    <ligand>
        <name>K(+)</name>
        <dbReference type="ChEBI" id="CHEBI:29103"/>
    </ligand>
</feature>
<keyword evidence="5 12" id="KW-0479">Metal-binding</keyword>
<dbReference type="CDD" id="cd01174">
    <property type="entry name" value="ribokinase"/>
    <property type="match status" value="1"/>
</dbReference>
<dbReference type="PRINTS" id="PR00990">
    <property type="entry name" value="RIBOKINASE"/>
</dbReference>
<feature type="binding site" evidence="12">
    <location>
        <begin position="14"/>
        <end position="16"/>
    </location>
    <ligand>
        <name>substrate</name>
    </ligand>
</feature>
<accession>A0A917ZLM8</accession>
<keyword evidence="7 12" id="KW-0418">Kinase</keyword>
<feature type="binding site" evidence="12">
    <location>
        <position position="143"/>
    </location>
    <ligand>
        <name>substrate</name>
    </ligand>
</feature>
<dbReference type="GO" id="GO:0019303">
    <property type="term" value="P:D-ribose catabolic process"/>
    <property type="evidence" value="ECO:0007669"/>
    <property type="project" value="UniProtKB-UniRule"/>
</dbReference>
<feature type="binding site" evidence="12">
    <location>
        <begin position="254"/>
        <end position="259"/>
    </location>
    <ligand>
        <name>ATP</name>
        <dbReference type="ChEBI" id="CHEBI:30616"/>
    </ligand>
</feature>
<dbReference type="HAMAP" id="MF_01987">
    <property type="entry name" value="Ribokinase"/>
    <property type="match status" value="1"/>
</dbReference>
<feature type="binding site" evidence="12">
    <location>
        <position position="280"/>
    </location>
    <ligand>
        <name>K(+)</name>
        <dbReference type="ChEBI" id="CHEBI:29103"/>
    </ligand>
</feature>
<protein>
    <recommendedName>
        <fullName evidence="3 12">Ribokinase</fullName>
        <shortName evidence="12">RK</shortName>
        <ecNumber evidence="2 12">2.7.1.15</ecNumber>
    </recommendedName>
</protein>
<keyword evidence="12" id="KW-0963">Cytoplasm</keyword>
<proteinExistence type="inferred from homology"/>
<name>A0A917ZLM8_9ACTN</name>
<feature type="domain" description="Carbohydrate kinase PfkB" evidence="14">
    <location>
        <begin position="6"/>
        <end position="327"/>
    </location>
</feature>
<gene>
    <name evidence="12 15" type="primary">rbsK</name>
    <name evidence="15" type="ORF">GCM10012280_22960</name>
</gene>
<dbReference type="PANTHER" id="PTHR10584">
    <property type="entry name" value="SUGAR KINASE"/>
    <property type="match status" value="1"/>
</dbReference>
<keyword evidence="4 12" id="KW-0808">Transferase</keyword>
<evidence type="ECO:0000256" key="5">
    <source>
        <dbReference type="ARBA" id="ARBA00022723"/>
    </source>
</evidence>
<dbReference type="GO" id="GO:0005829">
    <property type="term" value="C:cytosol"/>
    <property type="evidence" value="ECO:0007669"/>
    <property type="project" value="TreeGrafter"/>
</dbReference>
<dbReference type="AlphaFoldDB" id="A0A917ZLM8"/>
<keyword evidence="10 12" id="KW-0630">Potassium</keyword>
<dbReference type="GO" id="GO:0046872">
    <property type="term" value="F:metal ion binding"/>
    <property type="evidence" value="ECO:0007669"/>
    <property type="project" value="UniProtKB-KW"/>
</dbReference>
<feature type="region of interest" description="Disordered" evidence="13">
    <location>
        <begin position="201"/>
        <end position="233"/>
    </location>
</feature>
<comment type="function">
    <text evidence="12">Catalyzes the phosphorylation of ribose at O-5 in a reaction requiring ATP and magnesium. The resulting D-ribose-5-phosphate can then be used either for sythesis of nucleotides, histidine, and tryptophan, or as a component of the pentose phosphate pathway.</text>
</comment>
<evidence type="ECO:0000256" key="9">
    <source>
        <dbReference type="ARBA" id="ARBA00022842"/>
    </source>
</evidence>
<evidence type="ECO:0000256" key="3">
    <source>
        <dbReference type="ARBA" id="ARBA00016943"/>
    </source>
</evidence>
<comment type="activity regulation">
    <text evidence="12">Activated by a monovalent cation that binds near, but not in, the active site. The most likely occupant of the site in vivo is potassium. Ion binding induces a conformational change that may alter substrate affinity.</text>
</comment>
<dbReference type="GO" id="GO:0005524">
    <property type="term" value="F:ATP binding"/>
    <property type="evidence" value="ECO:0007669"/>
    <property type="project" value="UniProtKB-UniRule"/>
</dbReference>
<keyword evidence="6 12" id="KW-0547">Nucleotide-binding</keyword>
<evidence type="ECO:0000256" key="1">
    <source>
        <dbReference type="ARBA" id="ARBA00005380"/>
    </source>
</evidence>
<feature type="binding site" evidence="12">
    <location>
        <position position="319"/>
    </location>
    <ligand>
        <name>K(+)</name>
        <dbReference type="ChEBI" id="CHEBI:29103"/>
    </ligand>
</feature>
<evidence type="ECO:0000256" key="11">
    <source>
        <dbReference type="ARBA" id="ARBA00023277"/>
    </source>
</evidence>
<evidence type="ECO:0000256" key="4">
    <source>
        <dbReference type="ARBA" id="ARBA00022679"/>
    </source>
</evidence>
<dbReference type="InterPro" id="IPR002173">
    <property type="entry name" value="Carboh/pur_kinase_PfkB_CS"/>
</dbReference>
<keyword evidence="9 12" id="KW-0460">Magnesium</keyword>
<feature type="binding site" evidence="12">
    <location>
        <position position="282"/>
    </location>
    <ligand>
        <name>K(+)</name>
        <dbReference type="ChEBI" id="CHEBI:29103"/>
    </ligand>
</feature>
<organism evidence="15 16">
    <name type="scientific">Wenjunlia tyrosinilytica</name>
    <dbReference type="NCBI Taxonomy" id="1544741"/>
    <lineage>
        <taxon>Bacteria</taxon>
        <taxon>Bacillati</taxon>
        <taxon>Actinomycetota</taxon>
        <taxon>Actinomycetes</taxon>
        <taxon>Kitasatosporales</taxon>
        <taxon>Streptomycetaceae</taxon>
        <taxon>Wenjunlia</taxon>
    </lineage>
</organism>
<comment type="pathway">
    <text evidence="12">Carbohydrate metabolism; D-ribose degradation; D-ribose 5-phosphate from beta-D-ribopyranose: step 2/2.</text>
</comment>
<keyword evidence="16" id="KW-1185">Reference proteome</keyword>
<feature type="binding site" evidence="12">
    <location>
        <position position="316"/>
    </location>
    <ligand>
        <name>K(+)</name>
        <dbReference type="ChEBI" id="CHEBI:29103"/>
    </ligand>
</feature>
<keyword evidence="8 12" id="KW-0067">ATP-binding</keyword>
<evidence type="ECO:0000256" key="7">
    <source>
        <dbReference type="ARBA" id="ARBA00022777"/>
    </source>
</evidence>
<comment type="similarity">
    <text evidence="1">Belongs to the carbohydrate kinase pfkB family.</text>
</comment>
<reference evidence="15" key="2">
    <citation type="submission" date="2020-09" db="EMBL/GenBank/DDBJ databases">
        <authorList>
            <person name="Sun Q."/>
            <person name="Zhou Y."/>
        </authorList>
    </citation>
    <scope>NUCLEOTIDE SEQUENCE</scope>
    <source>
        <strain evidence="15">CGMCC 4.7201</strain>
    </source>
</reference>
<evidence type="ECO:0000313" key="16">
    <source>
        <dbReference type="Proteomes" id="UP000641932"/>
    </source>
</evidence>
<dbReference type="Gene3D" id="3.40.1190.20">
    <property type="match status" value="1"/>
</dbReference>
<evidence type="ECO:0000256" key="12">
    <source>
        <dbReference type="HAMAP-Rule" id="MF_01987"/>
    </source>
</evidence>
<feature type="binding site" evidence="12">
    <location>
        <position position="192"/>
    </location>
    <ligand>
        <name>ATP</name>
        <dbReference type="ChEBI" id="CHEBI:30616"/>
    </ligand>
</feature>
<sequence length="343" mass="34565">MSADKGVVVVGSANADLVVRVSRHPAPGETVLGSDLEVHPGGKGANQAVAAARLGARVAFVGRVGRDAHGDLLVGTLEREGVDCSELGREQGAPTGVALIVVGGKGENAIVVSPGANSRVTGPEAGEAVRRIPEAGVVSAQLEIPMEAVLAAARAAEGVGARFLLNPSPPEGLLDEDFAREVLPFCDPLVVNEHEARLLARGSRQGSAAEGGQGPPEAGVQEPPEAGAQEPPEAGVQDLAGRLLGLGVRSAVVTLGERGALVAEGDRRVRIPGVPVRAVDTTGAGDAFTGALAWRLCLAPDLVAAAHWAVRVGAAAVLGHGAQSSYPRAEELPHEPGDAPGAP</sequence>
<comment type="cofactor">
    <cofactor evidence="12">
        <name>Mg(2+)</name>
        <dbReference type="ChEBI" id="CHEBI:18420"/>
    </cofactor>
    <text evidence="12">Requires a divalent cation, most likely magnesium in vivo, as an electrophilic catalyst to aid phosphoryl group transfer. It is the chelate of the metal and the nucleotide that is the actual substrate.</text>
</comment>
<reference evidence="15" key="1">
    <citation type="journal article" date="2014" name="Int. J. Syst. Evol. Microbiol.">
        <title>Complete genome sequence of Corynebacterium casei LMG S-19264T (=DSM 44701T), isolated from a smear-ripened cheese.</title>
        <authorList>
            <consortium name="US DOE Joint Genome Institute (JGI-PGF)"/>
            <person name="Walter F."/>
            <person name="Albersmeier A."/>
            <person name="Kalinowski J."/>
            <person name="Ruckert C."/>
        </authorList>
    </citation>
    <scope>NUCLEOTIDE SEQUENCE</scope>
    <source>
        <strain evidence="15">CGMCC 4.7201</strain>
    </source>
</reference>
<comment type="subunit">
    <text evidence="12">Homodimer.</text>
</comment>
<evidence type="ECO:0000256" key="8">
    <source>
        <dbReference type="ARBA" id="ARBA00022840"/>
    </source>
</evidence>
<dbReference type="PROSITE" id="PS00584">
    <property type="entry name" value="PFKB_KINASES_2"/>
    <property type="match status" value="1"/>
</dbReference>
<comment type="subcellular location">
    <subcellularLocation>
        <location evidence="12">Cytoplasm</location>
    </subcellularLocation>
</comment>
<feature type="binding site" evidence="12">
    <location>
        <begin position="285"/>
        <end position="286"/>
    </location>
    <ligand>
        <name>ATP</name>
        <dbReference type="ChEBI" id="CHEBI:30616"/>
    </ligand>
</feature>
<feature type="binding site" evidence="12">
    <location>
        <position position="286"/>
    </location>
    <ligand>
        <name>substrate</name>
    </ligand>
</feature>
<feature type="binding site" evidence="12">
    <location>
        <begin position="42"/>
        <end position="46"/>
    </location>
    <ligand>
        <name>substrate</name>
    </ligand>
</feature>
<dbReference type="EC" id="2.7.1.15" evidence="2 12"/>
<comment type="similarity">
    <text evidence="12">Belongs to the carbohydrate kinase PfkB family. Ribokinase subfamily.</text>
</comment>
<dbReference type="InterPro" id="IPR002139">
    <property type="entry name" value="Ribo/fructo_kinase"/>
</dbReference>
<dbReference type="EMBL" id="BMMS01000008">
    <property type="protein sequence ID" value="GGO86555.1"/>
    <property type="molecule type" value="Genomic_DNA"/>
</dbReference>
<evidence type="ECO:0000256" key="2">
    <source>
        <dbReference type="ARBA" id="ARBA00012035"/>
    </source>
</evidence>
<evidence type="ECO:0000256" key="13">
    <source>
        <dbReference type="SAM" id="MobiDB-lite"/>
    </source>
</evidence>
<dbReference type="InterPro" id="IPR011611">
    <property type="entry name" value="PfkB_dom"/>
</dbReference>
<feature type="active site" description="Proton acceptor" evidence="12">
    <location>
        <position position="286"/>
    </location>
</feature>
<comment type="caution">
    <text evidence="12">Lacks conserved residue(s) required for the propagation of feature annotation.</text>
</comment>
<dbReference type="SUPFAM" id="SSF53613">
    <property type="entry name" value="Ribokinase-like"/>
    <property type="match status" value="1"/>
</dbReference>
<comment type="caution">
    <text evidence="15">The sequence shown here is derived from an EMBL/GenBank/DDBJ whole genome shotgun (WGS) entry which is preliminary data.</text>
</comment>
<dbReference type="Pfam" id="PF00294">
    <property type="entry name" value="PfkB"/>
    <property type="match status" value="1"/>
</dbReference>
<evidence type="ECO:0000256" key="6">
    <source>
        <dbReference type="ARBA" id="ARBA00022741"/>
    </source>
</evidence>
<dbReference type="InterPro" id="IPR029056">
    <property type="entry name" value="Ribokinase-like"/>
</dbReference>